<evidence type="ECO:0000313" key="1">
    <source>
        <dbReference type="EMBL" id="ETJ29759.1"/>
    </source>
</evidence>
<feature type="non-terminal residue" evidence="1">
    <location>
        <position position="1"/>
    </location>
</feature>
<dbReference type="AlphaFoldDB" id="W1XLQ7"/>
<accession>W1XLQ7</accession>
<proteinExistence type="predicted"/>
<gene>
    <name evidence="1" type="ORF">Q604_UNBC15719G0002</name>
</gene>
<protein>
    <submittedName>
        <fullName evidence="1">Uncharacterized protein</fullName>
    </submittedName>
</protein>
<organism evidence="1">
    <name type="scientific">human gut metagenome</name>
    <dbReference type="NCBI Taxonomy" id="408170"/>
    <lineage>
        <taxon>unclassified sequences</taxon>
        <taxon>metagenomes</taxon>
        <taxon>organismal metagenomes</taxon>
    </lineage>
</organism>
<name>W1XLQ7_9ZZZZ</name>
<sequence>RSLTNINVPINPNIQGHNNKTESNKFWVEYPIQKLCALILEFTTIDITGKIVQPTKQIHNMFEPFNFLNSARINLPNGMPSCYPYKVFF</sequence>
<dbReference type="EMBL" id="AZMM01015719">
    <property type="protein sequence ID" value="ETJ29759.1"/>
    <property type="molecule type" value="Genomic_DNA"/>
</dbReference>
<comment type="caution">
    <text evidence="1">The sequence shown here is derived from an EMBL/GenBank/DDBJ whole genome shotgun (WGS) entry which is preliminary data.</text>
</comment>
<reference evidence="1" key="1">
    <citation type="submission" date="2013-12" db="EMBL/GenBank/DDBJ databases">
        <title>A Varibaculum cambriense genome reconstructed from a premature infant gut community with otherwise low bacterial novelty that shifts toward anaerobic metabolism during the third week of life.</title>
        <authorList>
            <person name="Brown C.T."/>
            <person name="Sharon I."/>
            <person name="Thomas B.C."/>
            <person name="Castelle C.J."/>
            <person name="Morowitz M.J."/>
            <person name="Banfield J.F."/>
        </authorList>
    </citation>
    <scope>NUCLEOTIDE SEQUENCE</scope>
</reference>